<dbReference type="Proteomes" id="UP000275530">
    <property type="component" value="Unassembled WGS sequence"/>
</dbReference>
<comment type="caution">
    <text evidence="1">The sequence shown here is derived from an EMBL/GenBank/DDBJ whole genome shotgun (WGS) entry which is preliminary data.</text>
</comment>
<proteinExistence type="predicted"/>
<accession>A0A6M7T9B4</accession>
<evidence type="ECO:0000313" key="1">
    <source>
        <dbReference type="EMBL" id="RJT28548.1"/>
    </source>
</evidence>
<keyword evidence="2" id="KW-1185">Reference proteome</keyword>
<protein>
    <submittedName>
        <fullName evidence="1">Uncharacterized protein</fullName>
    </submittedName>
</protein>
<dbReference type="AlphaFoldDB" id="A0A6M7T9B4"/>
<dbReference type="EMBL" id="QZXA01000020">
    <property type="protein sequence ID" value="RJT28548.1"/>
    <property type="molecule type" value="Genomic_DNA"/>
</dbReference>
<reference evidence="1 2" key="1">
    <citation type="submission" date="2018-09" db="EMBL/GenBank/DDBJ databases">
        <title>Mesorhizobium carmichaelinearum sp. nov. isolated from Carmichaelinea spp. root nodules in New Zealand.</title>
        <authorList>
            <person name="De Meyer S.E."/>
        </authorList>
    </citation>
    <scope>NUCLEOTIDE SEQUENCE [LARGE SCALE GENOMIC DNA]</scope>
    <source>
        <strain evidence="1 2">LMG 28313</strain>
    </source>
</reference>
<name>A0A6M7T9B4_9HYPH</name>
<sequence>MPHIYAEYLRDHKSHSGILIDLYISPPSAVPEGDFIKALIDIFFSYRQFACVNVYPGLFIGPMRGHKNRFDTTPDRNASGVLLWVQ</sequence>
<organism evidence="1 2">
    <name type="scientific">Mesorhizobium jarvisii</name>
    <dbReference type="NCBI Taxonomy" id="1777867"/>
    <lineage>
        <taxon>Bacteria</taxon>
        <taxon>Pseudomonadati</taxon>
        <taxon>Pseudomonadota</taxon>
        <taxon>Alphaproteobacteria</taxon>
        <taxon>Hyphomicrobiales</taxon>
        <taxon>Phyllobacteriaceae</taxon>
        <taxon>Mesorhizobium</taxon>
    </lineage>
</organism>
<gene>
    <name evidence="1" type="ORF">D3242_31815</name>
</gene>
<evidence type="ECO:0000313" key="2">
    <source>
        <dbReference type="Proteomes" id="UP000275530"/>
    </source>
</evidence>